<reference evidence="3 4" key="1">
    <citation type="submission" date="2019-08" db="EMBL/GenBank/DDBJ databases">
        <title>In-depth cultivation of the pig gut microbiome towards novel bacterial diversity and tailored functional studies.</title>
        <authorList>
            <person name="Wylensek D."/>
            <person name="Hitch T.C.A."/>
            <person name="Clavel T."/>
        </authorList>
    </citation>
    <scope>NUCLEOTIDE SEQUENCE [LARGE SCALE GENOMIC DNA]</scope>
    <source>
        <strain evidence="3 4">Oil-RF-744-WCA-WT-10</strain>
    </source>
</reference>
<feature type="coiled-coil region" evidence="1">
    <location>
        <begin position="504"/>
        <end position="531"/>
    </location>
</feature>
<evidence type="ECO:0000313" key="3">
    <source>
        <dbReference type="EMBL" id="MSS16562.1"/>
    </source>
</evidence>
<dbReference type="Gene3D" id="1.25.40.10">
    <property type="entry name" value="Tetratricopeptide repeat domain"/>
    <property type="match status" value="1"/>
</dbReference>
<dbReference type="SUPFAM" id="SSF52540">
    <property type="entry name" value="P-loop containing nucleoside triphosphate hydrolases"/>
    <property type="match status" value="2"/>
</dbReference>
<dbReference type="RefSeq" id="WP_154326869.1">
    <property type="nucleotide sequence ID" value="NZ_CP045696.1"/>
</dbReference>
<dbReference type="PANTHER" id="PTHR47642:SF5">
    <property type="entry name" value="ATP-DEPENDENT DNA HELICASE"/>
    <property type="match status" value="1"/>
</dbReference>
<dbReference type="AlphaFoldDB" id="A0A6L5XDC4"/>
<dbReference type="InterPro" id="IPR051055">
    <property type="entry name" value="PIF1_helicase"/>
</dbReference>
<accession>A0A6L5XDC4</accession>
<dbReference type="InterPro" id="IPR010285">
    <property type="entry name" value="DNA_helicase_pif1-like_DEAD"/>
</dbReference>
<dbReference type="CDD" id="cd18809">
    <property type="entry name" value="SF1_C_RecD"/>
    <property type="match status" value="1"/>
</dbReference>
<dbReference type="InterPro" id="IPR019734">
    <property type="entry name" value="TPR_rpt"/>
</dbReference>
<evidence type="ECO:0000259" key="2">
    <source>
        <dbReference type="SMART" id="SM00382"/>
    </source>
</evidence>
<dbReference type="Proteomes" id="UP000483362">
    <property type="component" value="Unassembled WGS sequence"/>
</dbReference>
<protein>
    <submittedName>
        <fullName evidence="3">AAA family ATPase</fullName>
    </submittedName>
</protein>
<dbReference type="PANTHER" id="PTHR47642">
    <property type="entry name" value="ATP-DEPENDENT DNA HELICASE"/>
    <property type="match status" value="1"/>
</dbReference>
<dbReference type="GO" id="GO:0006281">
    <property type="term" value="P:DNA repair"/>
    <property type="evidence" value="ECO:0007669"/>
    <property type="project" value="InterPro"/>
</dbReference>
<dbReference type="GO" id="GO:0000723">
    <property type="term" value="P:telomere maintenance"/>
    <property type="evidence" value="ECO:0007669"/>
    <property type="project" value="InterPro"/>
</dbReference>
<dbReference type="SUPFAM" id="SSF48452">
    <property type="entry name" value="TPR-like"/>
    <property type="match status" value="1"/>
</dbReference>
<feature type="domain" description="AAA+ ATPase" evidence="2">
    <location>
        <begin position="25"/>
        <end position="334"/>
    </location>
</feature>
<evidence type="ECO:0000313" key="4">
    <source>
        <dbReference type="Proteomes" id="UP000483362"/>
    </source>
</evidence>
<dbReference type="SMART" id="SM00028">
    <property type="entry name" value="TPR"/>
    <property type="match status" value="3"/>
</dbReference>
<dbReference type="SMART" id="SM00382">
    <property type="entry name" value="AAA"/>
    <property type="match status" value="1"/>
</dbReference>
<dbReference type="EMBL" id="VULT01000002">
    <property type="protein sequence ID" value="MSS16562.1"/>
    <property type="molecule type" value="Genomic_DNA"/>
</dbReference>
<name>A0A6L5XDC4_9BACT</name>
<gene>
    <name evidence="3" type="ORF">FYJ29_02060</name>
</gene>
<evidence type="ECO:0000256" key="1">
    <source>
        <dbReference type="SAM" id="Coils"/>
    </source>
</evidence>
<keyword evidence="4" id="KW-1185">Reference proteome</keyword>
<dbReference type="InterPro" id="IPR027417">
    <property type="entry name" value="P-loop_NTPase"/>
</dbReference>
<dbReference type="FunFam" id="3.40.50.300:FF:001498">
    <property type="entry name" value="ATP-dependent DNA helicase"/>
    <property type="match status" value="1"/>
</dbReference>
<dbReference type="InterPro" id="IPR003593">
    <property type="entry name" value="AAA+_ATPase"/>
</dbReference>
<dbReference type="GO" id="GO:0003678">
    <property type="term" value="F:DNA helicase activity"/>
    <property type="evidence" value="ECO:0007669"/>
    <property type="project" value="InterPro"/>
</dbReference>
<organism evidence="3 4">
    <name type="scientific">Sodaliphilus pleomorphus</name>
    <dbReference type="NCBI Taxonomy" id="2606626"/>
    <lineage>
        <taxon>Bacteria</taxon>
        <taxon>Pseudomonadati</taxon>
        <taxon>Bacteroidota</taxon>
        <taxon>Bacteroidia</taxon>
        <taxon>Bacteroidales</taxon>
        <taxon>Muribaculaceae</taxon>
        <taxon>Sodaliphilus</taxon>
    </lineage>
</organism>
<keyword evidence="1" id="KW-0175">Coiled coil</keyword>
<dbReference type="InterPro" id="IPR011990">
    <property type="entry name" value="TPR-like_helical_dom_sf"/>
</dbReference>
<sequence length="688" mass="77391">MQQQSQNIDLDNPEFQNAWAMIQNTHRSVFLTGKAGTGKSTFLRYICAHTKKKHVILAPTGIAAVNAGGQTLHSFFKIPFKPLIPDDPDYSPRRMRETMRFPRAKVKLLRELELIVIDEISMVRCDIIDFIDKVLRVYSGNMREPFGGKQLLFVGDIFQLEPVVTRDMRQILNHWYKQFFFFNARVFSQLGLVPIELRKIYRQSDNQFVALLDRVRVNQATAADLAALNTRYTPDYRDNDGSFVITLATRRDTVDAINDEHMIALTTPEYTFHGEITGTFPDGDLPTNRDLTLKQGAQVIFIRNDKEGRWVNGTIAKVSALTDSDIEVEMENGETHNLDPEQWENVQYTYDEKEKKVIETPIGTFKQYPVKPAWALTVHKSQGLTFGKVVIDFAGGAFTSGQTYVALSRCTSLEGITLLKPLSMRDIIVSSAVVAFSHQFNNQQVIDSAIEQEKARHLYLRAVHAFDHNEFGECIAALSQARLLHDVTLKPAVQRLAALKLQRFNRQEKEIKNLAQVIDAQNKMLRKLALEFTAMGDQSLGMGSLAEEPSTSYGTSQPALDEIAMRSALANYNKAIDISPTCIPAYLGKARLLMIIDEPRKALATIEQALKIEPGNYDALVAMAQYHGSQKDVPNAIKAYKRAIKAKRTAALPHEALAAIYEALGLDDLADRHAAKAKVLRAKEHKKK</sequence>
<dbReference type="Pfam" id="PF05970">
    <property type="entry name" value="PIF1"/>
    <property type="match status" value="1"/>
</dbReference>
<comment type="caution">
    <text evidence="3">The sequence shown here is derived from an EMBL/GenBank/DDBJ whole genome shotgun (WGS) entry which is preliminary data.</text>
</comment>
<proteinExistence type="predicted"/>
<dbReference type="Gene3D" id="3.40.50.300">
    <property type="entry name" value="P-loop containing nucleotide triphosphate hydrolases"/>
    <property type="match status" value="2"/>
</dbReference>